<feature type="region of interest" description="Disordered" evidence="1">
    <location>
        <begin position="54"/>
        <end position="94"/>
    </location>
</feature>
<dbReference type="AlphaFoldDB" id="A0A078ABQ3"/>
<dbReference type="EMBL" id="CCKQ01008285">
    <property type="protein sequence ID" value="CDW79725.1"/>
    <property type="molecule type" value="Genomic_DNA"/>
</dbReference>
<evidence type="ECO:0000256" key="1">
    <source>
        <dbReference type="SAM" id="MobiDB-lite"/>
    </source>
</evidence>
<dbReference type="Proteomes" id="UP000039865">
    <property type="component" value="Unassembled WGS sequence"/>
</dbReference>
<feature type="compositionally biased region" description="Polar residues" evidence="1">
    <location>
        <begin position="192"/>
        <end position="205"/>
    </location>
</feature>
<gene>
    <name evidence="2" type="primary">Contig18512.g19668</name>
    <name evidence="2" type="ORF">STYLEM_8716</name>
</gene>
<evidence type="ECO:0000313" key="3">
    <source>
        <dbReference type="Proteomes" id="UP000039865"/>
    </source>
</evidence>
<feature type="region of interest" description="Disordered" evidence="1">
    <location>
        <begin position="150"/>
        <end position="242"/>
    </location>
</feature>
<sequence length="242" mass="27552">MFLFSAIYVAYVLYSDAPQLNMYAPLKSKRIHPANGGFELVDQFKRNDLTASQGSLHNNEMSQKIQSPQKDQSKDKKKSTILPPINSNKSPKSFVVDDKYNTQAKLFEVPDVNDSINLGNSKRNMLQSPQDKKMINLDTEEGQEFNVMENQEKDEESISFTNPNNNNSDKNDNGNKGGQAIKNNSPKRKKGQQTSQKSNRSNTRGSSKKTREMFYDNTNNQQKATENDGQEDEEDDYDYEIV</sequence>
<accession>A0A078ABQ3</accession>
<protein>
    <submittedName>
        <fullName evidence="2">Uncharacterized protein</fullName>
    </submittedName>
</protein>
<reference evidence="2 3" key="1">
    <citation type="submission" date="2014-06" db="EMBL/GenBank/DDBJ databases">
        <authorList>
            <person name="Swart Estienne"/>
        </authorList>
    </citation>
    <scope>NUCLEOTIDE SEQUENCE [LARGE SCALE GENOMIC DNA]</scope>
    <source>
        <strain evidence="2 3">130c</strain>
    </source>
</reference>
<proteinExistence type="predicted"/>
<organism evidence="2 3">
    <name type="scientific">Stylonychia lemnae</name>
    <name type="common">Ciliate</name>
    <dbReference type="NCBI Taxonomy" id="5949"/>
    <lineage>
        <taxon>Eukaryota</taxon>
        <taxon>Sar</taxon>
        <taxon>Alveolata</taxon>
        <taxon>Ciliophora</taxon>
        <taxon>Intramacronucleata</taxon>
        <taxon>Spirotrichea</taxon>
        <taxon>Stichotrichia</taxon>
        <taxon>Sporadotrichida</taxon>
        <taxon>Oxytrichidae</taxon>
        <taxon>Stylonychinae</taxon>
        <taxon>Stylonychia</taxon>
    </lineage>
</organism>
<keyword evidence="3" id="KW-1185">Reference proteome</keyword>
<evidence type="ECO:0000313" key="2">
    <source>
        <dbReference type="EMBL" id="CDW79725.1"/>
    </source>
</evidence>
<feature type="compositionally biased region" description="Acidic residues" evidence="1">
    <location>
        <begin position="228"/>
        <end position="242"/>
    </location>
</feature>
<name>A0A078ABQ3_STYLE</name>
<dbReference type="InParanoid" id="A0A078ABQ3"/>